<dbReference type="Proteomes" id="UP001190700">
    <property type="component" value="Unassembled WGS sequence"/>
</dbReference>
<organism evidence="2 3">
    <name type="scientific">Cymbomonas tetramitiformis</name>
    <dbReference type="NCBI Taxonomy" id="36881"/>
    <lineage>
        <taxon>Eukaryota</taxon>
        <taxon>Viridiplantae</taxon>
        <taxon>Chlorophyta</taxon>
        <taxon>Pyramimonadophyceae</taxon>
        <taxon>Pyramimonadales</taxon>
        <taxon>Pyramimonadaceae</taxon>
        <taxon>Cymbomonas</taxon>
    </lineage>
</organism>
<feature type="region of interest" description="Disordered" evidence="1">
    <location>
        <begin position="50"/>
        <end position="74"/>
    </location>
</feature>
<keyword evidence="3" id="KW-1185">Reference proteome</keyword>
<name>A0AAE0G8D7_9CHLO</name>
<feature type="compositionally biased region" description="Basic and acidic residues" evidence="1">
    <location>
        <begin position="1"/>
        <end position="16"/>
    </location>
</feature>
<dbReference type="AlphaFoldDB" id="A0AAE0G8D7"/>
<accession>A0AAE0G8D7</accession>
<reference evidence="2 3" key="1">
    <citation type="journal article" date="2015" name="Genome Biol. Evol.">
        <title>Comparative Genomics of a Bacterivorous Green Alga Reveals Evolutionary Causalities and Consequences of Phago-Mixotrophic Mode of Nutrition.</title>
        <authorList>
            <person name="Burns J.A."/>
            <person name="Paasch A."/>
            <person name="Narechania A."/>
            <person name="Kim E."/>
        </authorList>
    </citation>
    <scope>NUCLEOTIDE SEQUENCE [LARGE SCALE GENOMIC DNA]</scope>
    <source>
        <strain evidence="2 3">PLY_AMNH</strain>
    </source>
</reference>
<protein>
    <submittedName>
        <fullName evidence="2">Uncharacterized protein</fullName>
    </submittedName>
</protein>
<evidence type="ECO:0000256" key="1">
    <source>
        <dbReference type="SAM" id="MobiDB-lite"/>
    </source>
</evidence>
<comment type="caution">
    <text evidence="2">The sequence shown here is derived from an EMBL/GenBank/DDBJ whole genome shotgun (WGS) entry which is preliminary data.</text>
</comment>
<evidence type="ECO:0000313" key="2">
    <source>
        <dbReference type="EMBL" id="KAK3272766.1"/>
    </source>
</evidence>
<feature type="region of interest" description="Disordered" evidence="1">
    <location>
        <begin position="1"/>
        <end position="28"/>
    </location>
</feature>
<proteinExistence type="predicted"/>
<evidence type="ECO:0000313" key="3">
    <source>
        <dbReference type="Proteomes" id="UP001190700"/>
    </source>
</evidence>
<sequence>MPEKKTAKPKTKEVGGRPKKHVAPATTARKKELERIANDNKHIARRLKSVKREPVSSFHAPNGNPSLKLKGQKVEDDRPVEAWPIKLVAPSTSQRKARNQQIASDNKVMLKQFNETLSLNKNSFVVSNKLGDGKDCRPMWEKRTSIYNPESPLDMSLSVSRSKQRAMQLALYLKAPTILALPLACPPPLAIILDATYFITPPPPAIPRAATHVTPLPPFHYSWCN</sequence>
<gene>
    <name evidence="2" type="ORF">CYMTET_18957</name>
</gene>
<dbReference type="EMBL" id="LGRX02008803">
    <property type="protein sequence ID" value="KAK3272766.1"/>
    <property type="molecule type" value="Genomic_DNA"/>
</dbReference>